<dbReference type="SUPFAM" id="SSF102114">
    <property type="entry name" value="Radical SAM enzymes"/>
    <property type="match status" value="1"/>
</dbReference>
<keyword evidence="4 9" id="KW-0949">S-adenosyl-L-methionine</keyword>
<comment type="cofactor">
    <cofactor evidence="9">
        <name>[4Fe-4S] cluster</name>
        <dbReference type="ChEBI" id="CHEBI:49883"/>
    </cofactor>
    <text evidence="9">Binds 2 [4Fe-4S] clusters per subunit. One cluster is coordinated with 3 cysteines and an exchangeable S-adenosyl-L-methionine.</text>
</comment>
<dbReference type="GO" id="GO:0046872">
    <property type="term" value="F:metal ion binding"/>
    <property type="evidence" value="ECO:0007669"/>
    <property type="project" value="UniProtKB-KW"/>
</dbReference>
<evidence type="ECO:0000256" key="9">
    <source>
        <dbReference type="HAMAP-Rule" id="MF_00206"/>
    </source>
</evidence>
<keyword evidence="3 9" id="KW-0808">Transferase</keyword>
<dbReference type="AlphaFoldDB" id="C3NLW2"/>
<feature type="domain" description="Radical SAM core" evidence="10">
    <location>
        <begin position="43"/>
        <end position="256"/>
    </location>
</feature>
<dbReference type="EC" id="2.8.1.8" evidence="9"/>
<dbReference type="UniPathway" id="UPA00538">
    <property type="reaction ID" value="UER00593"/>
</dbReference>
<dbReference type="PANTHER" id="PTHR10949">
    <property type="entry name" value="LIPOYL SYNTHASE"/>
    <property type="match status" value="1"/>
</dbReference>
<sequence>MEKKVQITVYENENFKRVAEIVKTKSIATVCEEALCPNIMECWGSGTATFMIMGSICTRGCRFCYVLKGKPSPLDDEEPKRVAEAVKEMKLDYVVITSVDRDDLPDRGAQHFVNVVKTVKELNPSVIVEVLAPDFRGDINSVKKVINAGVDVFAHNVETVRRLTPIVRDPRASYEQSLNVLKYAKNVIKKSSILLGFGETWDEIIETMRDLRSVGVNILVLSQYMRPSRKQLEVKKRYTFEEFRKLEEIAYSMGFSAVLSLPLARTSYKAKEAYFKAIENAKSNSRWS</sequence>
<evidence type="ECO:0000259" key="10">
    <source>
        <dbReference type="PROSITE" id="PS51918"/>
    </source>
</evidence>
<proteinExistence type="inferred from homology"/>
<dbReference type="InterPro" id="IPR013785">
    <property type="entry name" value="Aldolase_TIM"/>
</dbReference>
<dbReference type="Gene3D" id="3.20.20.70">
    <property type="entry name" value="Aldolase class I"/>
    <property type="match status" value="1"/>
</dbReference>
<dbReference type="InterPro" id="IPR006638">
    <property type="entry name" value="Elp3/MiaA/NifB-like_rSAM"/>
</dbReference>
<dbReference type="InterPro" id="IPR058240">
    <property type="entry name" value="rSAM_sf"/>
</dbReference>
<feature type="binding site" evidence="9">
    <location>
        <position position="31"/>
    </location>
    <ligand>
        <name>[4Fe-4S] cluster</name>
        <dbReference type="ChEBI" id="CHEBI:49883"/>
        <label>1</label>
    </ligand>
</feature>
<evidence type="ECO:0000256" key="2">
    <source>
        <dbReference type="ARBA" id="ARBA00022490"/>
    </source>
</evidence>
<feature type="binding site" evidence="9">
    <location>
        <position position="267"/>
    </location>
    <ligand>
        <name>[4Fe-4S] cluster</name>
        <dbReference type="ChEBI" id="CHEBI:49883"/>
        <label>1</label>
    </ligand>
</feature>
<dbReference type="GO" id="GO:0016992">
    <property type="term" value="F:lipoate synthase activity"/>
    <property type="evidence" value="ECO:0007669"/>
    <property type="project" value="UniProtKB-UniRule"/>
</dbReference>
<comment type="function">
    <text evidence="9">Catalyzes the radical-mediated insertion of two sulfur atoms into the C-6 and C-8 positions of the octanoyl moiety bound to the lipoyl domains of lipoate-dependent enzymes, thereby converting the octanoylated domains into lipoylated derivatives.</text>
</comment>
<evidence type="ECO:0000256" key="7">
    <source>
        <dbReference type="ARBA" id="ARBA00023014"/>
    </source>
</evidence>
<reference evidence="11 12" key="1">
    <citation type="journal article" date="2009" name="Proc. Natl. Acad. Sci. U.S.A.">
        <title>Biogeography of the Sulfolobus islandicus pan-genome.</title>
        <authorList>
            <person name="Reno M.L."/>
            <person name="Held N.L."/>
            <person name="Fields C.J."/>
            <person name="Burke P.V."/>
            <person name="Whitaker R.J."/>
        </authorList>
    </citation>
    <scope>NUCLEOTIDE SEQUENCE [LARGE SCALE GENOMIC DNA]</scope>
    <source>
        <strain evidence="12">Y.N.15.51 / Yellowstone #2</strain>
    </source>
</reference>
<dbReference type="InterPro" id="IPR003698">
    <property type="entry name" value="Lipoyl_synth"/>
</dbReference>
<evidence type="ECO:0000256" key="3">
    <source>
        <dbReference type="ARBA" id="ARBA00022679"/>
    </source>
</evidence>
<dbReference type="Pfam" id="PF04055">
    <property type="entry name" value="Radical_SAM"/>
    <property type="match status" value="1"/>
</dbReference>
<dbReference type="HAMAP" id="MF_00206">
    <property type="entry name" value="Lipoyl_synth"/>
    <property type="match status" value="1"/>
</dbReference>
<evidence type="ECO:0000313" key="11">
    <source>
        <dbReference type="EMBL" id="ACP47710.1"/>
    </source>
</evidence>
<comment type="pathway">
    <text evidence="9">Protein modification; protein lipoylation via endogenous pathway; protein N(6)-(lipoyl)lysine from octanoyl-[acyl-carrier-protein]: step 2/2.</text>
</comment>
<dbReference type="InterPro" id="IPR007197">
    <property type="entry name" value="rSAM"/>
</dbReference>
<dbReference type="GO" id="GO:0009249">
    <property type="term" value="P:protein lipoylation"/>
    <property type="evidence" value="ECO:0007669"/>
    <property type="project" value="UniProtKB-UniRule"/>
</dbReference>
<dbReference type="GO" id="GO:0051539">
    <property type="term" value="F:4 iron, 4 sulfur cluster binding"/>
    <property type="evidence" value="ECO:0007669"/>
    <property type="project" value="UniProtKB-UniRule"/>
</dbReference>
<dbReference type="FunFam" id="3.20.20.70:FF:000186">
    <property type="entry name" value="Lipoyl synthase"/>
    <property type="match status" value="1"/>
</dbReference>
<dbReference type="NCBIfam" id="NF009544">
    <property type="entry name" value="PRK12928.1"/>
    <property type="match status" value="1"/>
</dbReference>
<dbReference type="SMART" id="SM00729">
    <property type="entry name" value="Elp3"/>
    <property type="match status" value="1"/>
</dbReference>
<dbReference type="PANTHER" id="PTHR10949:SF0">
    <property type="entry name" value="LIPOYL SYNTHASE, MITOCHONDRIAL"/>
    <property type="match status" value="1"/>
</dbReference>
<dbReference type="PROSITE" id="PS51918">
    <property type="entry name" value="RADICAL_SAM"/>
    <property type="match status" value="1"/>
</dbReference>
<evidence type="ECO:0000256" key="1">
    <source>
        <dbReference type="ARBA" id="ARBA00022485"/>
    </source>
</evidence>
<keyword evidence="5 9" id="KW-0479">Metal-binding</keyword>
<comment type="similarity">
    <text evidence="9">Belongs to the radical SAM superfamily. Lipoyl synthase family.</text>
</comment>
<dbReference type="HOGENOM" id="CLU_033144_2_0_2"/>
<feature type="binding site" evidence="9">
    <location>
        <position position="42"/>
    </location>
    <ligand>
        <name>[4Fe-4S] cluster</name>
        <dbReference type="ChEBI" id="CHEBI:49883"/>
        <label>1</label>
    </ligand>
</feature>
<evidence type="ECO:0000313" key="12">
    <source>
        <dbReference type="Proteomes" id="UP000006818"/>
    </source>
</evidence>
<dbReference type="NCBIfam" id="NF004019">
    <property type="entry name" value="PRK05481.1"/>
    <property type="match status" value="1"/>
</dbReference>
<evidence type="ECO:0000256" key="5">
    <source>
        <dbReference type="ARBA" id="ARBA00022723"/>
    </source>
</evidence>
<accession>C3NLW2</accession>
<dbReference type="NCBIfam" id="TIGR00510">
    <property type="entry name" value="lipA"/>
    <property type="match status" value="1"/>
</dbReference>
<comment type="catalytic activity">
    <reaction evidence="8 9">
        <text>[[Fe-S] cluster scaffold protein carrying a second [4Fe-4S](2+) cluster] + N(6)-octanoyl-L-lysyl-[protein] + 2 oxidized [2Fe-2S]-[ferredoxin] + 2 S-adenosyl-L-methionine + 4 H(+) = [[Fe-S] cluster scaffold protein] + N(6)-[(R)-dihydrolipoyl]-L-lysyl-[protein] + 4 Fe(3+) + 2 hydrogen sulfide + 2 5'-deoxyadenosine + 2 L-methionine + 2 reduced [2Fe-2S]-[ferredoxin]</text>
        <dbReference type="Rhea" id="RHEA:16585"/>
        <dbReference type="Rhea" id="RHEA-COMP:9928"/>
        <dbReference type="Rhea" id="RHEA-COMP:10000"/>
        <dbReference type="Rhea" id="RHEA-COMP:10001"/>
        <dbReference type="Rhea" id="RHEA-COMP:10475"/>
        <dbReference type="Rhea" id="RHEA-COMP:14568"/>
        <dbReference type="Rhea" id="RHEA-COMP:14569"/>
        <dbReference type="ChEBI" id="CHEBI:15378"/>
        <dbReference type="ChEBI" id="CHEBI:17319"/>
        <dbReference type="ChEBI" id="CHEBI:29034"/>
        <dbReference type="ChEBI" id="CHEBI:29919"/>
        <dbReference type="ChEBI" id="CHEBI:33722"/>
        <dbReference type="ChEBI" id="CHEBI:33737"/>
        <dbReference type="ChEBI" id="CHEBI:33738"/>
        <dbReference type="ChEBI" id="CHEBI:57844"/>
        <dbReference type="ChEBI" id="CHEBI:59789"/>
        <dbReference type="ChEBI" id="CHEBI:78809"/>
        <dbReference type="ChEBI" id="CHEBI:83100"/>
        <dbReference type="EC" id="2.8.1.8"/>
    </reaction>
</comment>
<evidence type="ECO:0000256" key="8">
    <source>
        <dbReference type="ARBA" id="ARBA00047326"/>
    </source>
</evidence>
<feature type="binding site" evidence="9">
    <location>
        <position position="36"/>
    </location>
    <ligand>
        <name>[4Fe-4S] cluster</name>
        <dbReference type="ChEBI" id="CHEBI:49883"/>
        <label>1</label>
    </ligand>
</feature>
<evidence type="ECO:0000256" key="6">
    <source>
        <dbReference type="ARBA" id="ARBA00023004"/>
    </source>
</evidence>
<dbReference type="RefSeq" id="WP_012717154.1">
    <property type="nucleotide sequence ID" value="NC_012623.1"/>
</dbReference>
<dbReference type="SFLD" id="SFLDG01058">
    <property type="entry name" value="lipoyl_synthase_like"/>
    <property type="match status" value="1"/>
</dbReference>
<keyword evidence="6 9" id="KW-0408">Iron</keyword>
<dbReference type="CDD" id="cd01335">
    <property type="entry name" value="Radical_SAM"/>
    <property type="match status" value="1"/>
</dbReference>
<dbReference type="PIRSF" id="PIRSF005963">
    <property type="entry name" value="Lipoyl_synth"/>
    <property type="match status" value="1"/>
</dbReference>
<evidence type="ECO:0000256" key="4">
    <source>
        <dbReference type="ARBA" id="ARBA00022691"/>
    </source>
</evidence>
<keyword evidence="2 9" id="KW-0963">Cytoplasm</keyword>
<feature type="binding site" evidence="9">
    <location>
        <position position="57"/>
    </location>
    <ligand>
        <name>[4Fe-4S] cluster</name>
        <dbReference type="ChEBI" id="CHEBI:49883"/>
        <label>2</label>
        <note>4Fe-4S-S-AdoMet</note>
    </ligand>
</feature>
<feature type="binding site" evidence="9">
    <location>
        <position position="64"/>
    </location>
    <ligand>
        <name>[4Fe-4S] cluster</name>
        <dbReference type="ChEBI" id="CHEBI:49883"/>
        <label>2</label>
        <note>4Fe-4S-S-AdoMet</note>
    </ligand>
</feature>
<dbReference type="KEGG" id="sin:YN1551_0568"/>
<dbReference type="GeneID" id="7810205"/>
<keyword evidence="7 9" id="KW-0411">Iron-sulfur</keyword>
<comment type="subcellular location">
    <subcellularLocation>
        <location evidence="9">Cytoplasm</location>
    </subcellularLocation>
</comment>
<name>C3NLW2_SACI1</name>
<protein>
    <recommendedName>
        <fullName evidence="9">Lipoyl synthase</fullName>
        <ecNumber evidence="9">2.8.1.8</ecNumber>
    </recommendedName>
    <alternativeName>
        <fullName evidence="9">Lip-syn</fullName>
        <shortName evidence="9">LS</shortName>
    </alternativeName>
    <alternativeName>
        <fullName evidence="9">Lipoate synthase</fullName>
    </alternativeName>
    <alternativeName>
        <fullName evidence="9">Lipoic acid synthase</fullName>
    </alternativeName>
    <alternativeName>
        <fullName evidence="9">Sulfur insertion protein LipA</fullName>
    </alternativeName>
</protein>
<feature type="binding site" evidence="9">
    <location>
        <position position="61"/>
    </location>
    <ligand>
        <name>[4Fe-4S] cluster</name>
        <dbReference type="ChEBI" id="CHEBI:49883"/>
        <label>2</label>
        <note>4Fe-4S-S-AdoMet</note>
    </ligand>
</feature>
<dbReference type="SFLD" id="SFLDS00029">
    <property type="entry name" value="Radical_SAM"/>
    <property type="match status" value="1"/>
</dbReference>
<dbReference type="SFLD" id="SFLDF00271">
    <property type="entry name" value="lipoyl_synthase"/>
    <property type="match status" value="1"/>
</dbReference>
<dbReference type="GO" id="GO:0005737">
    <property type="term" value="C:cytoplasm"/>
    <property type="evidence" value="ECO:0007669"/>
    <property type="project" value="UniProtKB-SubCell"/>
</dbReference>
<organism evidence="11 12">
    <name type="scientific">Saccharolobus islandicus (strain Y.N.15.51 / Yellowstone #2)</name>
    <name type="common">Sulfolobus islandicus</name>
    <dbReference type="NCBI Taxonomy" id="419942"/>
    <lineage>
        <taxon>Archaea</taxon>
        <taxon>Thermoproteota</taxon>
        <taxon>Thermoprotei</taxon>
        <taxon>Sulfolobales</taxon>
        <taxon>Sulfolobaceae</taxon>
        <taxon>Saccharolobus</taxon>
    </lineage>
</organism>
<gene>
    <name evidence="9" type="primary">lipA</name>
    <name evidence="11" type="ordered locus">YN1551_0568</name>
</gene>
<dbReference type="EMBL" id="CP001404">
    <property type="protein sequence ID" value="ACP47710.1"/>
    <property type="molecule type" value="Genomic_DNA"/>
</dbReference>
<dbReference type="Proteomes" id="UP000006818">
    <property type="component" value="Chromosome"/>
</dbReference>
<keyword evidence="1 9" id="KW-0004">4Fe-4S</keyword>